<feature type="region of interest" description="Disordered" evidence="10">
    <location>
        <begin position="31"/>
        <end position="98"/>
    </location>
</feature>
<comment type="subcellular location">
    <subcellularLocation>
        <location evidence="1 8">Cell outer membrane</location>
        <topology evidence="1 8">Multi-pass membrane protein</topology>
    </subcellularLocation>
</comment>
<keyword evidence="7 8" id="KW-0998">Cell outer membrane</keyword>
<evidence type="ECO:0000259" key="12">
    <source>
        <dbReference type="Pfam" id="PF00593"/>
    </source>
</evidence>
<evidence type="ECO:0000256" key="11">
    <source>
        <dbReference type="SAM" id="SignalP"/>
    </source>
</evidence>
<protein>
    <submittedName>
        <fullName evidence="14">TonB-dependent receptor</fullName>
    </submittedName>
</protein>
<dbReference type="OrthoDB" id="9760333at2"/>
<evidence type="ECO:0000256" key="9">
    <source>
        <dbReference type="RuleBase" id="RU003357"/>
    </source>
</evidence>
<dbReference type="CDD" id="cd01347">
    <property type="entry name" value="ligand_gated_channel"/>
    <property type="match status" value="1"/>
</dbReference>
<feature type="domain" description="TonB-dependent receptor plug" evidence="13">
    <location>
        <begin position="108"/>
        <end position="215"/>
    </location>
</feature>
<gene>
    <name evidence="14" type="ORF">CQ13_01840</name>
</gene>
<keyword evidence="2 8" id="KW-0813">Transport</keyword>
<evidence type="ECO:0000256" key="5">
    <source>
        <dbReference type="ARBA" id="ARBA00023077"/>
    </source>
</evidence>
<evidence type="ECO:0000313" key="14">
    <source>
        <dbReference type="EMBL" id="KRR30407.1"/>
    </source>
</evidence>
<dbReference type="EMBL" id="LLYA01000001">
    <property type="protein sequence ID" value="KRR30407.1"/>
    <property type="molecule type" value="Genomic_DNA"/>
</dbReference>
<dbReference type="PANTHER" id="PTHR30069">
    <property type="entry name" value="TONB-DEPENDENT OUTER MEMBRANE RECEPTOR"/>
    <property type="match status" value="1"/>
</dbReference>
<dbReference type="Proteomes" id="UP000052023">
    <property type="component" value="Unassembled WGS sequence"/>
</dbReference>
<proteinExistence type="inferred from homology"/>
<organism evidence="14 15">
    <name type="scientific">Bradyrhizobium retamae</name>
    <dbReference type="NCBI Taxonomy" id="1300035"/>
    <lineage>
        <taxon>Bacteria</taxon>
        <taxon>Pseudomonadati</taxon>
        <taxon>Pseudomonadota</taxon>
        <taxon>Alphaproteobacteria</taxon>
        <taxon>Hyphomicrobiales</taxon>
        <taxon>Nitrobacteraceae</taxon>
        <taxon>Bradyrhizobium</taxon>
    </lineage>
</organism>
<keyword evidence="11" id="KW-0732">Signal</keyword>
<dbReference type="PROSITE" id="PS52016">
    <property type="entry name" value="TONB_DEPENDENT_REC_3"/>
    <property type="match status" value="1"/>
</dbReference>
<dbReference type="Pfam" id="PF07715">
    <property type="entry name" value="Plug"/>
    <property type="match status" value="1"/>
</dbReference>
<evidence type="ECO:0000256" key="10">
    <source>
        <dbReference type="SAM" id="MobiDB-lite"/>
    </source>
</evidence>
<dbReference type="InterPro" id="IPR037066">
    <property type="entry name" value="Plug_dom_sf"/>
</dbReference>
<evidence type="ECO:0000256" key="3">
    <source>
        <dbReference type="ARBA" id="ARBA00022452"/>
    </source>
</evidence>
<feature type="chain" id="PRO_5006445346" evidence="11">
    <location>
        <begin position="34"/>
        <end position="752"/>
    </location>
</feature>
<keyword evidence="4 8" id="KW-0812">Transmembrane</keyword>
<feature type="domain" description="TonB-dependent receptor-like beta-barrel" evidence="12">
    <location>
        <begin position="284"/>
        <end position="715"/>
    </location>
</feature>
<keyword evidence="14" id="KW-0675">Receptor</keyword>
<reference evidence="14 15" key="1">
    <citation type="submission" date="2014-03" db="EMBL/GenBank/DDBJ databases">
        <title>Bradyrhizobium valentinum sp. nov., isolated from effective nodules of Lupinus mariae-josephae, a lupine endemic of basic-lime soils in Eastern Spain.</title>
        <authorList>
            <person name="Duran D."/>
            <person name="Rey L."/>
            <person name="Navarro A."/>
            <person name="Busquets A."/>
            <person name="Imperial J."/>
            <person name="Ruiz-Argueso T."/>
        </authorList>
    </citation>
    <scope>NUCLEOTIDE SEQUENCE [LARGE SCALE GENOMIC DNA]</scope>
    <source>
        <strain evidence="14 15">Ro19</strain>
    </source>
</reference>
<dbReference type="Gene3D" id="2.170.130.10">
    <property type="entry name" value="TonB-dependent receptor, plug domain"/>
    <property type="match status" value="1"/>
</dbReference>
<dbReference type="Pfam" id="PF00593">
    <property type="entry name" value="TonB_dep_Rec_b-barrel"/>
    <property type="match status" value="1"/>
</dbReference>
<comment type="caution">
    <text evidence="14">The sequence shown here is derived from an EMBL/GenBank/DDBJ whole genome shotgun (WGS) entry which is preliminary data.</text>
</comment>
<evidence type="ECO:0000313" key="15">
    <source>
        <dbReference type="Proteomes" id="UP000052023"/>
    </source>
</evidence>
<keyword evidence="15" id="KW-1185">Reference proteome</keyword>
<dbReference type="Gene3D" id="2.40.170.20">
    <property type="entry name" value="TonB-dependent receptor, beta-barrel domain"/>
    <property type="match status" value="1"/>
</dbReference>
<dbReference type="RefSeq" id="WP_057841287.1">
    <property type="nucleotide sequence ID" value="NZ_LLYA01000001.1"/>
</dbReference>
<dbReference type="InterPro" id="IPR012910">
    <property type="entry name" value="Plug_dom"/>
</dbReference>
<keyword evidence="3 8" id="KW-1134">Transmembrane beta strand</keyword>
<evidence type="ECO:0000256" key="1">
    <source>
        <dbReference type="ARBA" id="ARBA00004571"/>
    </source>
</evidence>
<sequence>MSFDHTATRRRRLWLASSFLIPIASFGISGAQAQQTPSEQLPPIEVISPTDPNRTRAKPTYDEASTSRRIVPAAAPSTGTRPAAGTGSNVASQSAGAGGRQFSGIVGTSATVITAEDIAHSPAQTVQEIIAQTPGVQLTNLYGGVNGAGTTVDVRGFGAFAANNTLVLINGRRLNDIDKAGVDLSTIPLQSIERIEITRGNSGAVLYGDNAVGGVINIVTKNGVGGPPVSIRAEAGVGSFNQRMAAVSAATNYGPWSTSFHGNGIKSDGYRVNNALDQRNGIGNINYTTPDLTAFLTLSGDDQKLGLPGGRFVQPSIGLDELATDRRGTGTPFDYANKQGANATAGFTKSLWNGAELIVDGGVRDKKQQLGFFGTNPGSSFASTYVDASLLTWSITPRLSVKNTIFGIPSSILTGIDYYDATFHQDRSAFKGLTPFHKYDLAQQTLAGYWQQSIGLLPTTDFSYGVRVQNTNLTARDRFDATAPFAFGTEALPLDSNETQYALHVGLEHRFNNVFSVFGRAARAFRTPDVDERVSSGPSFDPFTFAPIPGNFKLKTQTSHDIEGGFRIKSGGFQMQSSIYNMDLENEIHFIPALFFNVNLDPTRRYGSETSASLRVSDTVLLRGGVAYTRAVFREGAFAGNDVPLVSRYTASGGVTWNIWQNYLVFDATVRAWSERVMDNDQANTQRRIPADATVDLKLSGAYDRFFWSVGVNNLFNALYYDYAIASSFTPGRFSAYPLPGRTFMVKAGATF</sequence>
<dbReference type="GO" id="GO:0009279">
    <property type="term" value="C:cell outer membrane"/>
    <property type="evidence" value="ECO:0007669"/>
    <property type="project" value="UniProtKB-SubCell"/>
</dbReference>
<evidence type="ECO:0000256" key="4">
    <source>
        <dbReference type="ARBA" id="ARBA00022692"/>
    </source>
</evidence>
<dbReference type="PANTHER" id="PTHR30069:SF27">
    <property type="entry name" value="BLL4766 PROTEIN"/>
    <property type="match status" value="1"/>
</dbReference>
<keyword evidence="6 8" id="KW-0472">Membrane</keyword>
<dbReference type="GO" id="GO:0015344">
    <property type="term" value="F:siderophore uptake transmembrane transporter activity"/>
    <property type="evidence" value="ECO:0007669"/>
    <property type="project" value="TreeGrafter"/>
</dbReference>
<feature type="signal peptide" evidence="11">
    <location>
        <begin position="1"/>
        <end position="33"/>
    </location>
</feature>
<evidence type="ECO:0000256" key="6">
    <source>
        <dbReference type="ARBA" id="ARBA00023136"/>
    </source>
</evidence>
<feature type="compositionally biased region" description="Polar residues" evidence="10">
    <location>
        <begin position="86"/>
        <end position="95"/>
    </location>
</feature>
<accession>A0A0R3NDS9</accession>
<dbReference type="GO" id="GO:0044718">
    <property type="term" value="P:siderophore transmembrane transport"/>
    <property type="evidence" value="ECO:0007669"/>
    <property type="project" value="TreeGrafter"/>
</dbReference>
<evidence type="ECO:0000256" key="2">
    <source>
        <dbReference type="ARBA" id="ARBA00022448"/>
    </source>
</evidence>
<dbReference type="InterPro" id="IPR000531">
    <property type="entry name" value="Beta-barrel_TonB"/>
</dbReference>
<dbReference type="InterPro" id="IPR036942">
    <property type="entry name" value="Beta-barrel_TonB_sf"/>
</dbReference>
<dbReference type="InterPro" id="IPR039426">
    <property type="entry name" value="TonB-dep_rcpt-like"/>
</dbReference>
<dbReference type="AlphaFoldDB" id="A0A0R3NDS9"/>
<keyword evidence="5 9" id="KW-0798">TonB box</keyword>
<comment type="similarity">
    <text evidence="8 9">Belongs to the TonB-dependent receptor family.</text>
</comment>
<name>A0A0R3NDS9_9BRAD</name>
<evidence type="ECO:0000259" key="13">
    <source>
        <dbReference type="Pfam" id="PF07715"/>
    </source>
</evidence>
<evidence type="ECO:0000256" key="8">
    <source>
        <dbReference type="PROSITE-ProRule" id="PRU01360"/>
    </source>
</evidence>
<evidence type="ECO:0000256" key="7">
    <source>
        <dbReference type="ARBA" id="ARBA00023237"/>
    </source>
</evidence>
<dbReference type="SUPFAM" id="SSF56935">
    <property type="entry name" value="Porins"/>
    <property type="match status" value="1"/>
</dbReference>